<reference evidence="3 4" key="1">
    <citation type="submission" date="2020-05" db="EMBL/GenBank/DDBJ databases">
        <title>Aquincola sp. isolate from soil.</title>
        <authorList>
            <person name="Han J."/>
            <person name="Kim D.-U."/>
        </authorList>
    </citation>
    <scope>NUCLEOTIDE SEQUENCE [LARGE SCALE GENOMIC DNA]</scope>
    <source>
        <strain evidence="3 4">S2</strain>
    </source>
</reference>
<evidence type="ECO:0000259" key="2">
    <source>
        <dbReference type="Pfam" id="PF12697"/>
    </source>
</evidence>
<comment type="caution">
    <text evidence="3">The sequence shown here is derived from an EMBL/GenBank/DDBJ whole genome shotgun (WGS) entry which is preliminary data.</text>
</comment>
<sequence>MSVSLAFGSSSGASSAGAAARGAGGRIGAVLRLRVAIRRNSVNSTDILTDDVLDIECLGRGPRVLALHGIQGTRAAWLPVARRLAAHARFVLPNLRGRGRAPRGRGPGDYTLDAYAGDAAAAIERHAAGAPYFLAGWSMGVSVALALLDRRPELRPAGLILLSGTPCLAQARWFDGEGAALLAAVAAREHRLGLLQAADHDAVAFTWRAICLTDQRPLLPRIDGPALLLHGSADTDSPHEHARWLAEGLPQARLVTLAGAGHALLTEHTERVAAEIESFLAQHARPPKDPHET</sequence>
<dbReference type="PANTHER" id="PTHR43194:SF2">
    <property type="entry name" value="PEROXISOMAL MEMBRANE PROTEIN LPX1"/>
    <property type="match status" value="1"/>
</dbReference>
<dbReference type="InterPro" id="IPR050228">
    <property type="entry name" value="Carboxylesterase_BioH"/>
</dbReference>
<evidence type="ECO:0000313" key="3">
    <source>
        <dbReference type="EMBL" id="NRF72379.1"/>
    </source>
</evidence>
<evidence type="ECO:0000256" key="1">
    <source>
        <dbReference type="SAM" id="MobiDB-lite"/>
    </source>
</evidence>
<accession>A0ABX2EUH0</accession>
<dbReference type="InterPro" id="IPR029058">
    <property type="entry name" value="AB_hydrolase_fold"/>
</dbReference>
<dbReference type="EMBL" id="JABRWJ010000024">
    <property type="protein sequence ID" value="NRF72379.1"/>
    <property type="molecule type" value="Genomic_DNA"/>
</dbReference>
<protein>
    <submittedName>
        <fullName evidence="3">Alpha/beta hydrolase</fullName>
    </submittedName>
</protein>
<keyword evidence="3" id="KW-0378">Hydrolase</keyword>
<feature type="domain" description="AB hydrolase-1" evidence="2">
    <location>
        <begin position="64"/>
        <end position="274"/>
    </location>
</feature>
<name>A0ABX2EUH0_9BURK</name>
<dbReference type="SUPFAM" id="SSF53474">
    <property type="entry name" value="alpha/beta-Hydrolases"/>
    <property type="match status" value="1"/>
</dbReference>
<gene>
    <name evidence="3" type="ORF">HLB44_35920</name>
</gene>
<evidence type="ECO:0000313" key="4">
    <source>
        <dbReference type="Proteomes" id="UP000737171"/>
    </source>
</evidence>
<keyword evidence="4" id="KW-1185">Reference proteome</keyword>
<dbReference type="Proteomes" id="UP000737171">
    <property type="component" value="Unassembled WGS sequence"/>
</dbReference>
<feature type="region of interest" description="Disordered" evidence="1">
    <location>
        <begin position="1"/>
        <end position="20"/>
    </location>
</feature>
<dbReference type="PANTHER" id="PTHR43194">
    <property type="entry name" value="HYDROLASE ALPHA/BETA FOLD FAMILY"/>
    <property type="match status" value="1"/>
</dbReference>
<dbReference type="InterPro" id="IPR000073">
    <property type="entry name" value="AB_hydrolase_1"/>
</dbReference>
<dbReference type="GO" id="GO:0016787">
    <property type="term" value="F:hydrolase activity"/>
    <property type="evidence" value="ECO:0007669"/>
    <property type="project" value="UniProtKB-KW"/>
</dbReference>
<organism evidence="3 4">
    <name type="scientific">Pseudaquabacterium terrae</name>
    <dbReference type="NCBI Taxonomy" id="2732868"/>
    <lineage>
        <taxon>Bacteria</taxon>
        <taxon>Pseudomonadati</taxon>
        <taxon>Pseudomonadota</taxon>
        <taxon>Betaproteobacteria</taxon>
        <taxon>Burkholderiales</taxon>
        <taxon>Sphaerotilaceae</taxon>
        <taxon>Pseudaquabacterium</taxon>
    </lineage>
</organism>
<proteinExistence type="predicted"/>
<dbReference type="Pfam" id="PF12697">
    <property type="entry name" value="Abhydrolase_6"/>
    <property type="match status" value="1"/>
</dbReference>
<dbReference type="Gene3D" id="3.40.50.1820">
    <property type="entry name" value="alpha/beta hydrolase"/>
    <property type="match status" value="1"/>
</dbReference>